<evidence type="ECO:0000313" key="2">
    <source>
        <dbReference type="EMBL" id="SYV94268.1"/>
    </source>
</evidence>
<dbReference type="EMBL" id="LS991952">
    <property type="protein sequence ID" value="SYV94268.1"/>
    <property type="molecule type" value="Genomic_DNA"/>
</dbReference>
<reference evidence="3" key="1">
    <citation type="submission" date="2018-06" db="EMBL/GenBank/DDBJ databases">
        <authorList>
            <consortium name="Pathogen Informatics"/>
        </authorList>
    </citation>
    <scope>NUCLEOTIDE SEQUENCE [LARGE SCALE GENOMIC DNA]</scope>
    <source>
        <strain evidence="3">NCTC10115</strain>
    </source>
</reference>
<evidence type="ECO:0000256" key="1">
    <source>
        <dbReference type="SAM" id="Phobius"/>
    </source>
</evidence>
<accession>A0A3B0PAW5</accession>
<proteinExistence type="predicted"/>
<name>A0A3B0PAW5_MYCGL</name>
<dbReference type="AlphaFoldDB" id="A0A3B0PAW5"/>
<feature type="non-terminal residue" evidence="2">
    <location>
        <position position="48"/>
    </location>
</feature>
<keyword evidence="1" id="KW-0812">Transmembrane</keyword>
<evidence type="ECO:0000313" key="3">
    <source>
        <dbReference type="Proteomes" id="UP000260136"/>
    </source>
</evidence>
<sequence length="48" mass="5440">MYQNNAPINAISTWFLKLGFVDRLDLINVRAAGAFISTLIPLSIYVIW</sequence>
<protein>
    <submittedName>
        <fullName evidence="2">Uncharacterized protein</fullName>
    </submittedName>
</protein>
<feature type="transmembrane region" description="Helical" evidence="1">
    <location>
        <begin position="27"/>
        <end position="47"/>
    </location>
</feature>
<keyword evidence="1" id="KW-1133">Transmembrane helix</keyword>
<keyword evidence="1" id="KW-0472">Membrane</keyword>
<gene>
    <name evidence="2" type="ORF">NCTC10115_00587</name>
</gene>
<organism evidence="2 3">
    <name type="scientific">Mycoplasmoides gallisepticum</name>
    <name type="common">Mycoplasma gallisepticum</name>
    <dbReference type="NCBI Taxonomy" id="2096"/>
    <lineage>
        <taxon>Bacteria</taxon>
        <taxon>Bacillati</taxon>
        <taxon>Mycoplasmatota</taxon>
        <taxon>Mycoplasmoidales</taxon>
        <taxon>Mycoplasmoidaceae</taxon>
        <taxon>Mycoplasmoides</taxon>
    </lineage>
</organism>
<dbReference type="Proteomes" id="UP000260136">
    <property type="component" value="Chromosome"/>
</dbReference>